<feature type="compositionally biased region" description="Low complexity" evidence="1">
    <location>
        <begin position="97"/>
        <end position="111"/>
    </location>
</feature>
<feature type="region of interest" description="Disordered" evidence="1">
    <location>
        <begin position="1"/>
        <end position="69"/>
    </location>
</feature>
<evidence type="ECO:0000256" key="1">
    <source>
        <dbReference type="SAM" id="MobiDB-lite"/>
    </source>
</evidence>
<sequence length="419" mass="46432">MGKSNKRHRSRSRGTSKSDLRKRLRRLERLLEDKENVENVDGGHDRQSRPPFRAINRRSDSRSKRDCSDCSYSSVESLSIADVPSTSRHLRRRRSLSAEASLSLSPAPSLRAGDKSQTSLSLSPHCEAEDLHGADGRPKPRAPLNSTNGPETELEENVLIIDDGSLALDDFGDVLGNDCPSTPVKADCLHEALSSRWNYIVTNGLSQENLLSLSQRYAVPENCPTLNSPKLNPEVLAILANDRVARDNFNKSIQTKLATVLGAMGKSLTALLNDNPIPKKLRDEIVAPLGDASRLLAHTFHDISDSRRNLILPTLNKNIREVLGRTKPGDFLFGSDVSESVREAKSLQNAGKELKAATPLQFSASYRGGRNSGRIRLKPVFTSAKDQRSLNRYGPTRQKGQSRSFRGQQSHQKQGKYRR</sequence>
<dbReference type="EMBL" id="GEZM01042408">
    <property type="protein sequence ID" value="JAV79879.1"/>
    <property type="molecule type" value="Transcribed_RNA"/>
</dbReference>
<dbReference type="EMBL" id="GEZM01042409">
    <property type="protein sequence ID" value="JAV79878.1"/>
    <property type="molecule type" value="Transcribed_RNA"/>
</dbReference>
<feature type="compositionally biased region" description="Basic residues" evidence="1">
    <location>
        <begin position="1"/>
        <end position="15"/>
    </location>
</feature>
<feature type="region of interest" description="Disordered" evidence="1">
    <location>
        <begin position="380"/>
        <end position="419"/>
    </location>
</feature>
<dbReference type="PANTHER" id="PTHR34239:SF2">
    <property type="entry name" value="TRANSPOSABLE ELEMENT P TRANSPOSASE_THAP9 CONSERVED DOMAIN-CONTAINING PROTEIN"/>
    <property type="match status" value="1"/>
</dbReference>
<protein>
    <submittedName>
        <fullName evidence="2">Uncharacterized protein</fullName>
    </submittedName>
</protein>
<dbReference type="AlphaFoldDB" id="A0A1Y1M4B6"/>
<organism evidence="2">
    <name type="scientific">Photinus pyralis</name>
    <name type="common">Common eastern firefly</name>
    <name type="synonym">Lampyris pyralis</name>
    <dbReference type="NCBI Taxonomy" id="7054"/>
    <lineage>
        <taxon>Eukaryota</taxon>
        <taxon>Metazoa</taxon>
        <taxon>Ecdysozoa</taxon>
        <taxon>Arthropoda</taxon>
        <taxon>Hexapoda</taxon>
        <taxon>Insecta</taxon>
        <taxon>Pterygota</taxon>
        <taxon>Neoptera</taxon>
        <taxon>Endopterygota</taxon>
        <taxon>Coleoptera</taxon>
        <taxon>Polyphaga</taxon>
        <taxon>Elateriformia</taxon>
        <taxon>Elateroidea</taxon>
        <taxon>Lampyridae</taxon>
        <taxon>Lampyrinae</taxon>
        <taxon>Photinus</taxon>
    </lineage>
</organism>
<feature type="region of interest" description="Disordered" evidence="1">
    <location>
        <begin position="82"/>
        <end position="152"/>
    </location>
</feature>
<reference evidence="2" key="1">
    <citation type="journal article" date="2016" name="Sci. Rep.">
        <title>Molecular characterization of firefly nuptial gifts: a multi-omics approach sheds light on postcopulatory sexual selection.</title>
        <authorList>
            <person name="Al-Wathiqui N."/>
            <person name="Fallon T.R."/>
            <person name="South A."/>
            <person name="Weng J.K."/>
            <person name="Lewis S.M."/>
        </authorList>
    </citation>
    <scope>NUCLEOTIDE SEQUENCE</scope>
</reference>
<evidence type="ECO:0000313" key="2">
    <source>
        <dbReference type="EMBL" id="JAV79878.1"/>
    </source>
</evidence>
<feature type="compositionally biased region" description="Basic and acidic residues" evidence="1">
    <location>
        <begin position="57"/>
        <end position="68"/>
    </location>
</feature>
<name>A0A1Y1M4B6_PHOPY</name>
<feature type="compositionally biased region" description="Basic and acidic residues" evidence="1">
    <location>
        <begin position="16"/>
        <end position="48"/>
    </location>
</feature>
<dbReference type="PANTHER" id="PTHR34239">
    <property type="entry name" value="APPLE DOMAIN-CONTAINING PROTEIN"/>
    <property type="match status" value="1"/>
</dbReference>
<accession>A0A1Y1M4B6</accession>
<feature type="compositionally biased region" description="Polar residues" evidence="1">
    <location>
        <begin position="398"/>
        <end position="412"/>
    </location>
</feature>
<proteinExistence type="predicted"/>
<feature type="compositionally biased region" description="Basic and acidic residues" evidence="1">
    <location>
        <begin position="126"/>
        <end position="138"/>
    </location>
</feature>